<name>A0A2R6NFH0_9APHY</name>
<evidence type="ECO:0000313" key="3">
    <source>
        <dbReference type="Proteomes" id="UP000186601"/>
    </source>
</evidence>
<sequence>MASNSGLPVSTYALDFAAALTYTATNTSVSTYQNQFYKSPTLQDGLHTLVITITSQGAEYWLDYLLYTPSSNDLASAAMSPSSSTSEALLTATSFAGSAASSTSSSCALANNSQSSSFPIGP</sequence>
<dbReference type="STRING" id="98765.A0A2R6NFH0"/>
<feature type="compositionally biased region" description="Polar residues" evidence="1">
    <location>
        <begin position="111"/>
        <end position="122"/>
    </location>
</feature>
<dbReference type="Gene3D" id="2.60.120.260">
    <property type="entry name" value="Galactose-binding domain-like"/>
    <property type="match status" value="1"/>
</dbReference>
<dbReference type="OrthoDB" id="3265734at2759"/>
<keyword evidence="3" id="KW-1185">Reference proteome</keyword>
<feature type="region of interest" description="Disordered" evidence="1">
    <location>
        <begin position="102"/>
        <end position="122"/>
    </location>
</feature>
<comment type="caution">
    <text evidence="2">The sequence shown here is derived from an EMBL/GenBank/DDBJ whole genome shotgun (WGS) entry which is preliminary data.</text>
</comment>
<proteinExistence type="predicted"/>
<evidence type="ECO:0000313" key="2">
    <source>
        <dbReference type="EMBL" id="PSR71008.1"/>
    </source>
</evidence>
<gene>
    <name evidence="2" type="ORF">PHLCEN_2v13112</name>
</gene>
<accession>A0A2R6NFH0</accession>
<organism evidence="2 3">
    <name type="scientific">Hermanssonia centrifuga</name>
    <dbReference type="NCBI Taxonomy" id="98765"/>
    <lineage>
        <taxon>Eukaryota</taxon>
        <taxon>Fungi</taxon>
        <taxon>Dikarya</taxon>
        <taxon>Basidiomycota</taxon>
        <taxon>Agaricomycotina</taxon>
        <taxon>Agaricomycetes</taxon>
        <taxon>Polyporales</taxon>
        <taxon>Meruliaceae</taxon>
        <taxon>Hermanssonia</taxon>
    </lineage>
</organism>
<dbReference type="EMBL" id="MLYV02001297">
    <property type="protein sequence ID" value="PSR71008.1"/>
    <property type="molecule type" value="Genomic_DNA"/>
</dbReference>
<dbReference type="Proteomes" id="UP000186601">
    <property type="component" value="Unassembled WGS sequence"/>
</dbReference>
<reference evidence="2 3" key="1">
    <citation type="submission" date="2018-02" db="EMBL/GenBank/DDBJ databases">
        <title>Genome sequence of the basidiomycete white-rot fungus Phlebia centrifuga.</title>
        <authorList>
            <person name="Granchi Z."/>
            <person name="Peng M."/>
            <person name="de Vries R.P."/>
            <person name="Hilden K."/>
            <person name="Makela M.R."/>
            <person name="Grigoriev I."/>
            <person name="Riley R."/>
        </authorList>
    </citation>
    <scope>NUCLEOTIDE SEQUENCE [LARGE SCALE GENOMIC DNA]</scope>
    <source>
        <strain evidence="2 3">FBCC195</strain>
    </source>
</reference>
<evidence type="ECO:0000256" key="1">
    <source>
        <dbReference type="SAM" id="MobiDB-lite"/>
    </source>
</evidence>
<protein>
    <submittedName>
        <fullName evidence="2">Uncharacterized protein</fullName>
    </submittedName>
</protein>
<dbReference type="AlphaFoldDB" id="A0A2R6NFH0"/>